<dbReference type="Proteomes" id="UP000092555">
    <property type="component" value="Unassembled WGS sequence"/>
</dbReference>
<dbReference type="SUPFAM" id="SSF55856">
    <property type="entry name" value="Cytochrome b5-like heme/steroid binding domain"/>
    <property type="match status" value="1"/>
</dbReference>
<keyword evidence="2" id="KW-0472">Membrane</keyword>
<comment type="caution">
    <text evidence="4">The sequence shown here is derived from an EMBL/GenBank/DDBJ whole genome shotgun (WGS) entry which is preliminary data.</text>
</comment>
<reference evidence="4 5" key="1">
    <citation type="submission" date="2016-05" db="EMBL/GenBank/DDBJ databases">
        <title>Comparative genomics of biotechnologically important yeasts.</title>
        <authorList>
            <consortium name="DOE Joint Genome Institute"/>
            <person name="Riley R."/>
            <person name="Haridas S."/>
            <person name="Wolfe K.H."/>
            <person name="Lopes M.R."/>
            <person name="Hittinger C.T."/>
            <person name="Goker M."/>
            <person name="Salamov A."/>
            <person name="Wisecaver J."/>
            <person name="Long T.M."/>
            <person name="Aerts A.L."/>
            <person name="Barry K."/>
            <person name="Choi C."/>
            <person name="Clum A."/>
            <person name="Coughlan A.Y."/>
            <person name="Deshpande S."/>
            <person name="Douglass A.P."/>
            <person name="Hanson S.J."/>
            <person name="Klenk H.-P."/>
            <person name="LaButti K."/>
            <person name="Lapidus A."/>
            <person name="Lindquist E."/>
            <person name="Lipzen A."/>
            <person name="Meier-kolthoff J.P."/>
            <person name="Ohm R.A."/>
            <person name="Otillar R.P."/>
            <person name="Pangilinan J."/>
            <person name="Peng Y."/>
            <person name="Rokas A."/>
            <person name="Rosa C.A."/>
            <person name="Scheuner C."/>
            <person name="Sibirny A.A."/>
            <person name="Slot J.C."/>
            <person name="Stielow J.B."/>
            <person name="Sun H."/>
            <person name="Kurtzman C.P."/>
            <person name="Blackwell M."/>
            <person name="Grigoriev I.V."/>
            <person name="Jeffries T.W."/>
        </authorList>
    </citation>
    <scope>NUCLEOTIDE SEQUENCE [LARGE SCALE GENOMIC DNA]</scope>
    <source>
        <strain evidence="4 5">NRRL YB-4993</strain>
    </source>
</reference>
<dbReference type="Pfam" id="PF00173">
    <property type="entry name" value="Cyt-b5"/>
    <property type="match status" value="1"/>
</dbReference>
<protein>
    <submittedName>
        <fullName evidence="4">Cytochrome b5</fullName>
    </submittedName>
</protein>
<dbReference type="AlphaFoldDB" id="A0A1A0HGV1"/>
<evidence type="ECO:0000259" key="3">
    <source>
        <dbReference type="SMART" id="SM01117"/>
    </source>
</evidence>
<dbReference type="STRING" id="869754.A0A1A0HGV1"/>
<dbReference type="InterPro" id="IPR001199">
    <property type="entry name" value="Cyt_B5-like_heme/steroid-bd"/>
</dbReference>
<comment type="similarity">
    <text evidence="1">Belongs to the cytochrome b5 family. MAPR subfamily.</text>
</comment>
<dbReference type="InterPro" id="IPR050577">
    <property type="entry name" value="MAPR/NEUFC/NENF-like"/>
</dbReference>
<dbReference type="PANTHER" id="PTHR10281">
    <property type="entry name" value="MEMBRANE-ASSOCIATED PROGESTERONE RECEPTOR COMPONENT-RELATED"/>
    <property type="match status" value="1"/>
</dbReference>
<dbReference type="RefSeq" id="XP_018713885.1">
    <property type="nucleotide sequence ID" value="XM_018853785.1"/>
</dbReference>
<gene>
    <name evidence="4" type="ORF">METBIDRAFT_105077</name>
</gene>
<keyword evidence="2" id="KW-1133">Transmembrane helix</keyword>
<dbReference type="EMBL" id="LXTC01000001">
    <property type="protein sequence ID" value="OBA23404.1"/>
    <property type="molecule type" value="Genomic_DNA"/>
</dbReference>
<accession>A0A1A0HGV1</accession>
<dbReference type="InterPro" id="IPR036400">
    <property type="entry name" value="Cyt_B5-like_heme/steroid_sf"/>
</dbReference>
<dbReference type="GO" id="GO:0012505">
    <property type="term" value="C:endomembrane system"/>
    <property type="evidence" value="ECO:0007669"/>
    <property type="project" value="TreeGrafter"/>
</dbReference>
<dbReference type="PANTHER" id="PTHR10281:SF76">
    <property type="entry name" value="CALCUTTA CUP-RELATED"/>
    <property type="match status" value="1"/>
</dbReference>
<keyword evidence="2" id="KW-0812">Transmembrane</keyword>
<dbReference type="GO" id="GO:0016020">
    <property type="term" value="C:membrane"/>
    <property type="evidence" value="ECO:0007669"/>
    <property type="project" value="TreeGrafter"/>
</dbReference>
<organism evidence="4 5">
    <name type="scientific">Metschnikowia bicuspidata var. bicuspidata NRRL YB-4993</name>
    <dbReference type="NCBI Taxonomy" id="869754"/>
    <lineage>
        <taxon>Eukaryota</taxon>
        <taxon>Fungi</taxon>
        <taxon>Dikarya</taxon>
        <taxon>Ascomycota</taxon>
        <taxon>Saccharomycotina</taxon>
        <taxon>Pichiomycetes</taxon>
        <taxon>Metschnikowiaceae</taxon>
        <taxon>Metschnikowia</taxon>
    </lineage>
</organism>
<sequence length="182" mass="20990">MNPSESRTRFNVLDIVRVFAGILLINALASWWFTSSPTWGYTGKYIDQRYLKHRLFGRQVTLTPQELRLRDGTDTSLPIYIGIGGRVYDVTASRHIYGPKGPYAFFSGRDAARAFVTGCFQKEDEFTHDIRGLDPEEARADIQSWQDYFERSSKYWYVGTVIHEPLTGDPPAPCDHQKYPHY</sequence>
<dbReference type="Gene3D" id="3.10.120.10">
    <property type="entry name" value="Cytochrome b5-like heme/steroid binding domain"/>
    <property type="match status" value="1"/>
</dbReference>
<evidence type="ECO:0000313" key="5">
    <source>
        <dbReference type="Proteomes" id="UP000092555"/>
    </source>
</evidence>
<evidence type="ECO:0000313" key="4">
    <source>
        <dbReference type="EMBL" id="OBA23404.1"/>
    </source>
</evidence>
<feature type="transmembrane region" description="Helical" evidence="2">
    <location>
        <begin position="12"/>
        <end position="33"/>
    </location>
</feature>
<dbReference type="SMART" id="SM01117">
    <property type="entry name" value="Cyt-b5"/>
    <property type="match status" value="1"/>
</dbReference>
<feature type="domain" description="Cytochrome b5 heme-binding" evidence="3">
    <location>
        <begin position="62"/>
        <end position="162"/>
    </location>
</feature>
<proteinExistence type="inferred from homology"/>
<name>A0A1A0HGV1_9ASCO</name>
<dbReference type="GeneID" id="30026761"/>
<keyword evidence="5" id="KW-1185">Reference proteome</keyword>
<evidence type="ECO:0000256" key="1">
    <source>
        <dbReference type="ARBA" id="ARBA00038357"/>
    </source>
</evidence>
<evidence type="ECO:0000256" key="2">
    <source>
        <dbReference type="SAM" id="Phobius"/>
    </source>
</evidence>
<dbReference type="OrthoDB" id="10257697at2759"/>